<keyword evidence="2" id="KW-1185">Reference proteome</keyword>
<protein>
    <submittedName>
        <fullName evidence="1">Uncharacterized protein</fullName>
    </submittedName>
</protein>
<evidence type="ECO:0000313" key="2">
    <source>
        <dbReference type="Proteomes" id="UP000198847"/>
    </source>
</evidence>
<proteinExistence type="predicted"/>
<dbReference type="AlphaFoldDB" id="A0A1H8WW30"/>
<gene>
    <name evidence="1" type="ORF">SAMN04490178_11864</name>
</gene>
<dbReference type="EMBL" id="FODY01000018">
    <property type="protein sequence ID" value="SEP31809.1"/>
    <property type="molecule type" value="Genomic_DNA"/>
</dbReference>
<dbReference type="Proteomes" id="UP000198847">
    <property type="component" value="Unassembled WGS sequence"/>
</dbReference>
<name>A0A1H8WW30_9FIRM</name>
<organism evidence="1 2">
    <name type="scientific">Propionispora vibrioides</name>
    <dbReference type="NCBI Taxonomy" id="112903"/>
    <lineage>
        <taxon>Bacteria</taxon>
        <taxon>Bacillati</taxon>
        <taxon>Bacillota</taxon>
        <taxon>Negativicutes</taxon>
        <taxon>Selenomonadales</taxon>
        <taxon>Sporomusaceae</taxon>
        <taxon>Propionispora</taxon>
    </lineage>
</organism>
<sequence length="39" mass="4406">MILEVKNQLISFIGCAEILIEITARFLLQEGVGLEKFPE</sequence>
<dbReference type="STRING" id="112903.SAMN04490178_11864"/>
<reference evidence="1 2" key="1">
    <citation type="submission" date="2016-10" db="EMBL/GenBank/DDBJ databases">
        <authorList>
            <person name="de Groot N.N."/>
        </authorList>
    </citation>
    <scope>NUCLEOTIDE SEQUENCE [LARGE SCALE GENOMIC DNA]</scope>
    <source>
        <strain evidence="1 2">DSM 13305</strain>
    </source>
</reference>
<accession>A0A1H8WW30</accession>
<evidence type="ECO:0000313" key="1">
    <source>
        <dbReference type="EMBL" id="SEP31809.1"/>
    </source>
</evidence>